<reference evidence="2 3" key="2">
    <citation type="journal article" date="2016" name="Int. J. Syst. Evol. Microbiol.">
        <title>Bacillus gobiensis sp. nov., isolated from a soil sample.</title>
        <authorList>
            <person name="Liu B."/>
            <person name="Liu G.H."/>
            <person name="Cetin S."/>
            <person name="Schumann P."/>
            <person name="Pan Z.Z."/>
            <person name="Chen Q.Q."/>
        </authorList>
    </citation>
    <scope>NUCLEOTIDE SEQUENCE [LARGE SCALE GENOMIC DNA]</scope>
    <source>
        <strain evidence="2 3">FJAT-4402</strain>
    </source>
</reference>
<dbReference type="PATRIC" id="fig|1441095.3.peg.3230"/>
<dbReference type="OrthoDB" id="7064788at2"/>
<keyword evidence="3" id="KW-1185">Reference proteome</keyword>
<dbReference type="Pfam" id="PF20055">
    <property type="entry name" value="DUF6454"/>
    <property type="match status" value="1"/>
</dbReference>
<accession>A0A0M4FYZ6</accession>
<evidence type="ECO:0000313" key="3">
    <source>
        <dbReference type="Proteomes" id="UP000067625"/>
    </source>
</evidence>
<sequence length="315" mass="35341">MKKAIFVLAAMLVIGTGATVLANPDTLSSDKEGKQLTEKFQQLTRDNGWEQKEEIDLKFNTYHPQGLTKVGDLYYMSSVEIIEKPVKYDKPKDGYDRTTGKGVGHLFLFNKEGKLLKDIKLGEGDMYHPGGIAFDGTSIWVSVAEYRPNSKSIIYKVNPETMESQEVFRTNDHIGGILRDRKKGTLKAISWGSRSFYEFNEKGKILRKSSNPSHFIDYQDCENAGKNHMVCSGITELPQPAPSTAKYELGGLALLDMKTMDMVHELPISLFSPKGHVVTRNPVFLENTTQGIKLYAVPDDDQSSMLIYETNISKK</sequence>
<evidence type="ECO:0000313" key="2">
    <source>
        <dbReference type="EMBL" id="ALC82675.1"/>
    </source>
</evidence>
<proteinExistence type="predicted"/>
<reference evidence="3" key="1">
    <citation type="submission" date="2015-08" db="EMBL/GenBank/DDBJ databases">
        <title>Genome sequencing project for genomic taxonomy and phylogenomics of Bacillus-like bacteria.</title>
        <authorList>
            <person name="Liu B."/>
            <person name="Wang J."/>
            <person name="Zhu Y."/>
            <person name="Liu G."/>
            <person name="Chen Q."/>
            <person name="Chen Z."/>
            <person name="Lan J."/>
            <person name="Che J."/>
            <person name="Ge C."/>
            <person name="Shi H."/>
            <person name="Pan Z."/>
            <person name="Liu X."/>
        </authorList>
    </citation>
    <scope>NUCLEOTIDE SEQUENCE [LARGE SCALE GENOMIC DNA]</scope>
    <source>
        <strain evidence="3">FJAT-4402</strain>
    </source>
</reference>
<evidence type="ECO:0000256" key="1">
    <source>
        <dbReference type="SAM" id="SignalP"/>
    </source>
</evidence>
<keyword evidence="1" id="KW-0732">Signal</keyword>
<feature type="signal peptide" evidence="1">
    <location>
        <begin position="1"/>
        <end position="22"/>
    </location>
</feature>
<dbReference type="EMBL" id="CP012600">
    <property type="protein sequence ID" value="ALC82675.1"/>
    <property type="molecule type" value="Genomic_DNA"/>
</dbReference>
<organism evidence="2 3">
    <name type="scientific">Bacillus gobiensis</name>
    <dbReference type="NCBI Taxonomy" id="1441095"/>
    <lineage>
        <taxon>Bacteria</taxon>
        <taxon>Bacillati</taxon>
        <taxon>Bacillota</taxon>
        <taxon>Bacilli</taxon>
        <taxon>Bacillales</taxon>
        <taxon>Bacillaceae</taxon>
        <taxon>Bacillus</taxon>
    </lineage>
</organism>
<gene>
    <name evidence="2" type="ORF">AM592_14630</name>
</gene>
<dbReference type="AlphaFoldDB" id="A0A0M4FYZ6"/>
<dbReference type="Proteomes" id="UP000067625">
    <property type="component" value="Chromosome"/>
</dbReference>
<dbReference type="InterPro" id="IPR046312">
    <property type="entry name" value="DUF6454"/>
</dbReference>
<feature type="chain" id="PRO_5005794500" evidence="1">
    <location>
        <begin position="23"/>
        <end position="315"/>
    </location>
</feature>
<protein>
    <submittedName>
        <fullName evidence="2">Uncharacterized protein</fullName>
    </submittedName>
</protein>
<dbReference type="STRING" id="1441095.AM592_14630"/>
<name>A0A0M4FYZ6_9BACI</name>
<dbReference type="SUPFAM" id="SSF63825">
    <property type="entry name" value="YWTD domain"/>
    <property type="match status" value="1"/>
</dbReference>